<dbReference type="RefSeq" id="XP_056856846.1">
    <property type="nucleotide sequence ID" value="XM_057000866.1"/>
</dbReference>
<dbReference type="OrthoDB" id="1108453at2759"/>
<accession>A0A9W3DNU0</accession>
<reference evidence="1" key="1">
    <citation type="journal article" date="2019" name="Database">
        <title>The radish genome database (RadishGD): an integrated information resource for radish genomics.</title>
        <authorList>
            <person name="Yu H.J."/>
            <person name="Baek S."/>
            <person name="Lee Y.J."/>
            <person name="Cho A."/>
            <person name="Mun J.H."/>
        </authorList>
    </citation>
    <scope>NUCLEOTIDE SEQUENCE [LARGE SCALE GENOMIC DNA]</scope>
    <source>
        <strain evidence="1">cv. WK10039</strain>
    </source>
</reference>
<name>A0A9W3DNU0_RAPSA</name>
<dbReference type="InterPro" id="IPR012340">
    <property type="entry name" value="NA-bd_OB-fold"/>
</dbReference>
<dbReference type="GeneID" id="130511729"/>
<evidence type="ECO:0000313" key="3">
    <source>
        <dbReference type="RefSeq" id="XP_056865193.1"/>
    </source>
</evidence>
<dbReference type="Gene3D" id="2.40.50.140">
    <property type="entry name" value="Nucleic acid-binding proteins"/>
    <property type="match status" value="1"/>
</dbReference>
<sequence>MLYIRLLLLTQEAYFISKARIVEVLGINGWYYVSCSWCGIKLHNSAADLPCNHCLDSNACGVVSYRVELLVDDENNYATFLVLNNEMLNLTKQAAATALNDEVSRGVCNKVPPLLAALENRVFLFHVLLTANNTSTNSPPFTVLGISDTTNPADTLTDEVEGGECKLPSE</sequence>
<dbReference type="RefSeq" id="XP_056865193.1">
    <property type="nucleotide sequence ID" value="XM_057009213.1"/>
</dbReference>
<dbReference type="KEGG" id="rsz:130511729"/>
<evidence type="ECO:0000313" key="1">
    <source>
        <dbReference type="Proteomes" id="UP000504610"/>
    </source>
</evidence>
<reference evidence="2 3" key="2">
    <citation type="submission" date="2025-04" db="UniProtKB">
        <authorList>
            <consortium name="RefSeq"/>
        </authorList>
    </citation>
    <scope>IDENTIFICATION</scope>
    <source>
        <tissue evidence="2 3">Leaf</tissue>
    </source>
</reference>
<dbReference type="AlphaFoldDB" id="A0A9W3DNU0"/>
<protein>
    <submittedName>
        <fullName evidence="2">Uncharacterized protein LOC130506238</fullName>
    </submittedName>
    <submittedName>
        <fullName evidence="3">Uncharacterized protein LOC130511729</fullName>
    </submittedName>
</protein>
<dbReference type="Proteomes" id="UP000504610">
    <property type="component" value="Chromosome 4"/>
</dbReference>
<keyword evidence="1" id="KW-1185">Reference proteome</keyword>
<organism evidence="1 3">
    <name type="scientific">Raphanus sativus</name>
    <name type="common">Radish</name>
    <name type="synonym">Raphanus raphanistrum var. sativus</name>
    <dbReference type="NCBI Taxonomy" id="3726"/>
    <lineage>
        <taxon>Eukaryota</taxon>
        <taxon>Viridiplantae</taxon>
        <taxon>Streptophyta</taxon>
        <taxon>Embryophyta</taxon>
        <taxon>Tracheophyta</taxon>
        <taxon>Spermatophyta</taxon>
        <taxon>Magnoliopsida</taxon>
        <taxon>eudicotyledons</taxon>
        <taxon>Gunneridae</taxon>
        <taxon>Pentapetalae</taxon>
        <taxon>rosids</taxon>
        <taxon>malvids</taxon>
        <taxon>Brassicales</taxon>
        <taxon>Brassicaceae</taxon>
        <taxon>Brassiceae</taxon>
        <taxon>Raphanus</taxon>
    </lineage>
</organism>
<dbReference type="SUPFAM" id="SSF50249">
    <property type="entry name" value="Nucleic acid-binding proteins"/>
    <property type="match status" value="1"/>
</dbReference>
<evidence type="ECO:0000313" key="2">
    <source>
        <dbReference type="RefSeq" id="XP_056856846.1"/>
    </source>
</evidence>
<dbReference type="KEGG" id="rsz:130506238"/>
<proteinExistence type="predicted"/>
<gene>
    <name evidence="3" type="primary">LOC130511729</name>
    <name evidence="2" type="synonym">LOC130506238</name>
</gene>